<organism evidence="2 3">
    <name type="scientific">Ancylostoma ceylanicum</name>
    <dbReference type="NCBI Taxonomy" id="53326"/>
    <lineage>
        <taxon>Eukaryota</taxon>
        <taxon>Metazoa</taxon>
        <taxon>Ecdysozoa</taxon>
        <taxon>Nematoda</taxon>
        <taxon>Chromadorea</taxon>
        <taxon>Rhabditida</taxon>
        <taxon>Rhabditina</taxon>
        <taxon>Rhabditomorpha</taxon>
        <taxon>Strongyloidea</taxon>
        <taxon>Ancylostomatidae</taxon>
        <taxon>Ancylostomatinae</taxon>
        <taxon>Ancylostoma</taxon>
    </lineage>
</organism>
<keyword evidence="1" id="KW-1133">Transmembrane helix</keyword>
<dbReference type="Proteomes" id="UP000024635">
    <property type="component" value="Unassembled WGS sequence"/>
</dbReference>
<reference evidence="3" key="1">
    <citation type="journal article" date="2015" name="Nat. Genet.">
        <title>The genome and transcriptome of the zoonotic hookworm Ancylostoma ceylanicum identify infection-specific gene families.</title>
        <authorList>
            <person name="Schwarz E.M."/>
            <person name="Hu Y."/>
            <person name="Antoshechkin I."/>
            <person name="Miller M.M."/>
            <person name="Sternberg P.W."/>
            <person name="Aroian R.V."/>
        </authorList>
    </citation>
    <scope>NUCLEOTIDE SEQUENCE</scope>
    <source>
        <strain evidence="3">HY135</strain>
    </source>
</reference>
<dbReference type="PANTHER" id="PTHR22941:SF293">
    <property type="entry name" value="SERPENTINE RECEPTOR, CLASS H"/>
    <property type="match status" value="1"/>
</dbReference>
<keyword evidence="1" id="KW-0472">Membrane</keyword>
<feature type="transmembrane region" description="Helical" evidence="1">
    <location>
        <begin position="51"/>
        <end position="74"/>
    </location>
</feature>
<sequence length="336" mass="37710">MIVCDTIDPNPSSYIIAMKIISIFSPIPTLVALFCIITCPARMGSQYRINLLLYQIWSLLFDFVFSLCVTPVLFYPMTMGYLAGIGRNFNGSLYPLTVFIFLNIALIGVAVLNMLLTRYYAIIPAEHFLRKHSKAYIILVIGWYIMYIGSLTSTGVLIYPNILENSPNYEKKFTCAAAVMVYAADSFQYTSFMPLVYNAAFLLIFTLVVGCSLIYLTFSAISASTHLSEKTKNLQRVFLIHVVLQGMIPIVFLAIPILILLSIFVFSIVNTQSIGNVCMCTMALCGTVSGAVVLIFNKPYQKHLIYIFRNSKSYTNRISTIAATSDLQMDFLRSRK</sequence>
<feature type="transmembrane region" description="Helical" evidence="1">
    <location>
        <begin position="94"/>
        <end position="116"/>
    </location>
</feature>
<dbReference type="PANTHER" id="PTHR22941">
    <property type="entry name" value="SERPENTINE RECEPTOR"/>
    <property type="match status" value="1"/>
</dbReference>
<feature type="transmembrane region" description="Helical" evidence="1">
    <location>
        <begin position="195"/>
        <end position="218"/>
    </location>
</feature>
<dbReference type="AlphaFoldDB" id="A0A016TNX6"/>
<feature type="transmembrane region" description="Helical" evidence="1">
    <location>
        <begin position="136"/>
        <end position="159"/>
    </location>
</feature>
<comment type="caution">
    <text evidence="2">The sequence shown here is derived from an EMBL/GenBank/DDBJ whole genome shotgun (WGS) entry which is preliminary data.</text>
</comment>
<protein>
    <recommendedName>
        <fullName evidence="4">G-protein coupled receptors family 1 profile domain-containing protein</fullName>
    </recommendedName>
</protein>
<evidence type="ECO:0000313" key="2">
    <source>
        <dbReference type="EMBL" id="EYC04357.1"/>
    </source>
</evidence>
<gene>
    <name evidence="2" type="primary">Acey_s0088.g2157</name>
    <name evidence="2" type="ORF">Y032_0088g2157</name>
</gene>
<feature type="transmembrane region" description="Helical" evidence="1">
    <location>
        <begin position="238"/>
        <end position="268"/>
    </location>
</feature>
<dbReference type="EMBL" id="JARK01001424">
    <property type="protein sequence ID" value="EYC04357.1"/>
    <property type="molecule type" value="Genomic_DNA"/>
</dbReference>
<feature type="transmembrane region" description="Helical" evidence="1">
    <location>
        <begin position="274"/>
        <end position="296"/>
    </location>
</feature>
<proteinExistence type="predicted"/>
<dbReference type="InterPro" id="IPR053220">
    <property type="entry name" value="Nematode_rcpt-like_serp_H"/>
</dbReference>
<accession>A0A016TNX6</accession>
<name>A0A016TNX6_9BILA</name>
<dbReference type="Pfam" id="PF10318">
    <property type="entry name" value="7TM_GPCR_Srh"/>
    <property type="match status" value="1"/>
</dbReference>
<evidence type="ECO:0000256" key="1">
    <source>
        <dbReference type="SAM" id="Phobius"/>
    </source>
</evidence>
<keyword evidence="3" id="KW-1185">Reference proteome</keyword>
<dbReference type="InterPro" id="IPR019422">
    <property type="entry name" value="7TM_GPCR_serpentine_rcpt_Srh"/>
</dbReference>
<evidence type="ECO:0000313" key="3">
    <source>
        <dbReference type="Proteomes" id="UP000024635"/>
    </source>
</evidence>
<keyword evidence="1" id="KW-0812">Transmembrane</keyword>
<dbReference type="OrthoDB" id="5886971at2759"/>
<feature type="transmembrane region" description="Helical" evidence="1">
    <location>
        <begin position="15"/>
        <end position="39"/>
    </location>
</feature>
<evidence type="ECO:0008006" key="4">
    <source>
        <dbReference type="Google" id="ProtNLM"/>
    </source>
</evidence>